<comment type="caution">
    <text evidence="2">The sequence shown here is derived from an EMBL/GenBank/DDBJ whole genome shotgun (WGS) entry which is preliminary data.</text>
</comment>
<proteinExistence type="predicted"/>
<keyword evidence="3" id="KW-1185">Reference proteome</keyword>
<dbReference type="EMBL" id="ASRX01000125">
    <property type="protein sequence ID" value="EYF00190.1"/>
    <property type="molecule type" value="Genomic_DNA"/>
</dbReference>
<accession>A0A017SUA3</accession>
<gene>
    <name evidence="2" type="ORF">CAP_1100</name>
</gene>
<evidence type="ECO:0000313" key="2">
    <source>
        <dbReference type="EMBL" id="EYF00190.1"/>
    </source>
</evidence>
<dbReference type="Proteomes" id="UP000019678">
    <property type="component" value="Unassembled WGS sequence"/>
</dbReference>
<protein>
    <submittedName>
        <fullName evidence="2">Uncharacterized protein</fullName>
    </submittedName>
</protein>
<evidence type="ECO:0000256" key="1">
    <source>
        <dbReference type="SAM" id="MobiDB-lite"/>
    </source>
</evidence>
<feature type="region of interest" description="Disordered" evidence="1">
    <location>
        <begin position="1"/>
        <end position="21"/>
    </location>
</feature>
<sequence length="79" mass="8806">MLHHCDQNGTCPARRASEDLRRSRQRVEVCEACRGLSTCGDVWARVPPRGAAFSARHGGVVETRRGAHRRVCRRRVPAG</sequence>
<evidence type="ECO:0000313" key="3">
    <source>
        <dbReference type="Proteomes" id="UP000019678"/>
    </source>
</evidence>
<name>A0A017SUA3_9BACT</name>
<organism evidence="2 3">
    <name type="scientific">Chondromyces apiculatus DSM 436</name>
    <dbReference type="NCBI Taxonomy" id="1192034"/>
    <lineage>
        <taxon>Bacteria</taxon>
        <taxon>Pseudomonadati</taxon>
        <taxon>Myxococcota</taxon>
        <taxon>Polyangia</taxon>
        <taxon>Polyangiales</taxon>
        <taxon>Polyangiaceae</taxon>
        <taxon>Chondromyces</taxon>
    </lineage>
</organism>
<dbReference type="AlphaFoldDB" id="A0A017SUA3"/>
<reference evidence="2 3" key="1">
    <citation type="submission" date="2013-05" db="EMBL/GenBank/DDBJ databases">
        <title>Genome assembly of Chondromyces apiculatus DSM 436.</title>
        <authorList>
            <person name="Sharma G."/>
            <person name="Khatri I."/>
            <person name="Kaur C."/>
            <person name="Mayilraj S."/>
            <person name="Subramanian S."/>
        </authorList>
    </citation>
    <scope>NUCLEOTIDE SEQUENCE [LARGE SCALE GENOMIC DNA]</scope>
    <source>
        <strain evidence="2 3">DSM 436</strain>
    </source>
</reference>